<evidence type="ECO:0000256" key="1">
    <source>
        <dbReference type="ARBA" id="ARBA00022741"/>
    </source>
</evidence>
<dbReference type="Pfam" id="PF00270">
    <property type="entry name" value="DEAD"/>
    <property type="match status" value="1"/>
</dbReference>
<dbReference type="InterPro" id="IPR007502">
    <property type="entry name" value="Helicase-assoc_dom"/>
</dbReference>
<accession>A0A4U0FBQ6</accession>
<dbReference type="SMART" id="SM00490">
    <property type="entry name" value="HELICc"/>
    <property type="match status" value="1"/>
</dbReference>
<evidence type="ECO:0000256" key="3">
    <source>
        <dbReference type="ARBA" id="ARBA00022806"/>
    </source>
</evidence>
<dbReference type="InterPro" id="IPR048333">
    <property type="entry name" value="HA2_WH"/>
</dbReference>
<evidence type="ECO:0000259" key="6">
    <source>
        <dbReference type="PROSITE" id="PS51194"/>
    </source>
</evidence>
<dbReference type="CDD" id="cd18791">
    <property type="entry name" value="SF2_C_RHA"/>
    <property type="match status" value="1"/>
</dbReference>
<reference evidence="7 8" key="1">
    <citation type="submission" date="2019-04" db="EMBL/GenBank/DDBJ databases">
        <title>Cohnella sp. nov., isolated from soil.</title>
        <authorList>
            <person name="Kim W."/>
        </authorList>
    </citation>
    <scope>NUCLEOTIDE SEQUENCE [LARGE SCALE GENOMIC DNA]</scope>
    <source>
        <strain evidence="7 8">CAU 1483</strain>
    </source>
</reference>
<dbReference type="InterPro" id="IPR011545">
    <property type="entry name" value="DEAD/DEAH_box_helicase_dom"/>
</dbReference>
<dbReference type="InterPro" id="IPR049614">
    <property type="entry name" value="HrpB_DEXH"/>
</dbReference>
<dbReference type="InterPro" id="IPR001650">
    <property type="entry name" value="Helicase_C-like"/>
</dbReference>
<name>A0A4U0FBQ6_9BACL</name>
<keyword evidence="8" id="KW-1185">Reference proteome</keyword>
<dbReference type="SUPFAM" id="SSF52540">
    <property type="entry name" value="P-loop containing nucleoside triphosphate hydrolases"/>
    <property type="match status" value="1"/>
</dbReference>
<feature type="domain" description="Helicase ATP-binding" evidence="5">
    <location>
        <begin position="16"/>
        <end position="180"/>
    </location>
</feature>
<evidence type="ECO:0000256" key="4">
    <source>
        <dbReference type="ARBA" id="ARBA00022840"/>
    </source>
</evidence>
<dbReference type="EMBL" id="SUPK01000004">
    <property type="protein sequence ID" value="TJY42150.1"/>
    <property type="molecule type" value="Genomic_DNA"/>
</dbReference>
<dbReference type="AlphaFoldDB" id="A0A4U0FBQ6"/>
<gene>
    <name evidence="7" type="primary">hrpB</name>
    <name evidence="7" type="ORF">E5161_09065</name>
</gene>
<dbReference type="SMART" id="SM00487">
    <property type="entry name" value="DEXDc"/>
    <property type="match status" value="1"/>
</dbReference>
<dbReference type="GO" id="GO:0003676">
    <property type="term" value="F:nucleic acid binding"/>
    <property type="evidence" value="ECO:0007669"/>
    <property type="project" value="InterPro"/>
</dbReference>
<dbReference type="FunFam" id="3.40.50.300:FF:002125">
    <property type="entry name" value="ATP-dependent helicase HrpB"/>
    <property type="match status" value="1"/>
</dbReference>
<sequence>MRETTLPVETSLPALRQALSEGTSAVLVAAPGAGKTTRVPLAMLEELWLEGRKIVMLEPRRLAARSAARYMAALLGEPVGQTVGYRVRMDTKVGPRTRIEVVTEGVLTRMLQEDPGLEQIALVIFDEFHERSLQADLGLALCLQTQELLREDLRLLVMSATIEAEPVARLLGGAPVIVSEGRQFPVETFYRRPARAGLRIEDRVEPVVREALRERDGDLLVFLPGMAEIRAVERKLQAMIGEFAGGPAIRICPLHGSLPPEAQDRAISPAIPGERKIVLSTSVAETSLTVEGITVVIDSGLARVSRFSPRTGMSRLETTAVSAASAEQRRGRAGRLQAGTCYRLWSEEEQHRLAPSSSPEIREADLAPLVLELAAWGTPDPAELSWLDAPPVASVQQARELLRMLGALTSEGAITPHGREMAAFGIHPRLSHMLLRVMPLGLGSIACEIAVLLGDRDFTRAAGGPDTDFRHRLEALHGRGPLKADEGARRRLLEEAERLKRECGVKTGADRGIDERPEEVAGLLLAFAYPDRIGRRREGGKYLLSGGRGAAFQEGQPLAREEWIVVADVDDTGTESRIRLAAPVTMAGLLRHFRDVIMEERSVTWDRSAKAVRARVRSKLGALMLDETPMPSPPADEVAAALLEGIREEGAESLPWSRTARQFQERAVFVRRSDPSWPDLSDDALLATLEEWLSPYVVNMKSVADLQRLNLKEALESLLPWIKRRELDELAPTHWSVPSGSRLPIDYTDPDSPVLAVRLQELFGLSETPRIAGGRVPLTLHLLSPAQRPVQVTRDLASFWSHAYFEVRKDLKGRYPKHYWPDNPLEAQATRRAKPRD</sequence>
<evidence type="ECO:0000259" key="5">
    <source>
        <dbReference type="PROSITE" id="PS51192"/>
    </source>
</evidence>
<dbReference type="Gene3D" id="3.40.50.300">
    <property type="entry name" value="P-loop containing nucleotide triphosphate hydrolases"/>
    <property type="match status" value="2"/>
</dbReference>
<evidence type="ECO:0000313" key="8">
    <source>
        <dbReference type="Proteomes" id="UP000309673"/>
    </source>
</evidence>
<dbReference type="InterPro" id="IPR027417">
    <property type="entry name" value="P-loop_NTPase"/>
</dbReference>
<feature type="domain" description="Helicase C-terminal" evidence="6">
    <location>
        <begin position="199"/>
        <end position="377"/>
    </location>
</feature>
<dbReference type="Pfam" id="PF04408">
    <property type="entry name" value="WHD_HA2"/>
    <property type="match status" value="1"/>
</dbReference>
<dbReference type="Pfam" id="PF00271">
    <property type="entry name" value="Helicase_C"/>
    <property type="match status" value="1"/>
</dbReference>
<evidence type="ECO:0000256" key="2">
    <source>
        <dbReference type="ARBA" id="ARBA00022801"/>
    </source>
</evidence>
<organism evidence="7 8">
    <name type="scientific">Cohnella pontilimi</name>
    <dbReference type="NCBI Taxonomy" id="2564100"/>
    <lineage>
        <taxon>Bacteria</taxon>
        <taxon>Bacillati</taxon>
        <taxon>Bacillota</taxon>
        <taxon>Bacilli</taxon>
        <taxon>Bacillales</taxon>
        <taxon>Paenibacillaceae</taxon>
        <taxon>Cohnella</taxon>
    </lineage>
</organism>
<dbReference type="Gene3D" id="1.20.120.1080">
    <property type="match status" value="1"/>
</dbReference>
<protein>
    <submittedName>
        <fullName evidence="7">ATP-dependent helicase HrpB</fullName>
    </submittedName>
</protein>
<dbReference type="Pfam" id="PF08482">
    <property type="entry name" value="HrpB_C"/>
    <property type="match status" value="1"/>
</dbReference>
<dbReference type="InterPro" id="IPR010225">
    <property type="entry name" value="HrpB"/>
</dbReference>
<comment type="caution">
    <text evidence="7">The sequence shown here is derived from an EMBL/GenBank/DDBJ whole genome shotgun (WGS) entry which is preliminary data.</text>
</comment>
<dbReference type="GO" id="GO:0016787">
    <property type="term" value="F:hydrolase activity"/>
    <property type="evidence" value="ECO:0007669"/>
    <property type="project" value="UniProtKB-KW"/>
</dbReference>
<dbReference type="InterPro" id="IPR013689">
    <property type="entry name" value="RNA_helicase_ATP-dep_HrpB_C"/>
</dbReference>
<keyword evidence="3 7" id="KW-0347">Helicase</keyword>
<dbReference type="Proteomes" id="UP000309673">
    <property type="component" value="Unassembled WGS sequence"/>
</dbReference>
<proteinExistence type="predicted"/>
<dbReference type="PIRSF" id="PIRSF005496">
    <property type="entry name" value="ATP_hel_hrpB"/>
    <property type="match status" value="1"/>
</dbReference>
<keyword evidence="4" id="KW-0067">ATP-binding</keyword>
<dbReference type="SMART" id="SM00847">
    <property type="entry name" value="HA2"/>
    <property type="match status" value="1"/>
</dbReference>
<dbReference type="NCBIfam" id="TIGR01970">
    <property type="entry name" value="DEAH_box_HrpB"/>
    <property type="match status" value="1"/>
</dbReference>
<dbReference type="RefSeq" id="WP_136777405.1">
    <property type="nucleotide sequence ID" value="NZ_SUPK01000004.1"/>
</dbReference>
<dbReference type="InterPro" id="IPR014001">
    <property type="entry name" value="Helicase_ATP-bd"/>
</dbReference>
<keyword evidence="1" id="KW-0547">Nucleotide-binding</keyword>
<keyword evidence="2" id="KW-0378">Hydrolase</keyword>
<dbReference type="GO" id="GO:0004386">
    <property type="term" value="F:helicase activity"/>
    <property type="evidence" value="ECO:0007669"/>
    <property type="project" value="UniProtKB-KW"/>
</dbReference>
<dbReference type="CDD" id="cd17990">
    <property type="entry name" value="DEXHc_HrpB"/>
    <property type="match status" value="1"/>
</dbReference>
<dbReference type="PANTHER" id="PTHR43519:SF1">
    <property type="entry name" value="ATP-DEPENDENT RNA HELICASE HRPB"/>
    <property type="match status" value="1"/>
</dbReference>
<dbReference type="PROSITE" id="PS51192">
    <property type="entry name" value="HELICASE_ATP_BIND_1"/>
    <property type="match status" value="1"/>
</dbReference>
<evidence type="ECO:0000313" key="7">
    <source>
        <dbReference type="EMBL" id="TJY42150.1"/>
    </source>
</evidence>
<dbReference type="PANTHER" id="PTHR43519">
    <property type="entry name" value="ATP-DEPENDENT RNA HELICASE HRPB"/>
    <property type="match status" value="1"/>
</dbReference>
<dbReference type="GO" id="GO:0005524">
    <property type="term" value="F:ATP binding"/>
    <property type="evidence" value="ECO:0007669"/>
    <property type="project" value="UniProtKB-KW"/>
</dbReference>
<dbReference type="OrthoDB" id="9808833at2"/>
<dbReference type="PROSITE" id="PS51194">
    <property type="entry name" value="HELICASE_CTER"/>
    <property type="match status" value="1"/>
</dbReference>